<dbReference type="PANTHER" id="PTHR12400">
    <property type="entry name" value="INOSITOL POLYPHOSPHATE KINASE"/>
    <property type="match status" value="1"/>
</dbReference>
<dbReference type="OrthoDB" id="338650at2759"/>
<evidence type="ECO:0000256" key="3">
    <source>
        <dbReference type="ARBA" id="ARBA00022777"/>
    </source>
</evidence>
<evidence type="ECO:0000256" key="4">
    <source>
        <dbReference type="RuleBase" id="RU363090"/>
    </source>
</evidence>
<dbReference type="Gene3D" id="3.30.470.160">
    <property type="entry name" value="Inositol polyphosphate kinase"/>
    <property type="match status" value="1"/>
</dbReference>
<dbReference type="GO" id="GO:0032958">
    <property type="term" value="P:inositol phosphate biosynthetic process"/>
    <property type="evidence" value="ECO:0007669"/>
    <property type="project" value="InterPro"/>
</dbReference>
<reference evidence="6 7" key="1">
    <citation type="submission" date="2018-03" db="EMBL/GenBank/DDBJ databases">
        <authorList>
            <person name="Guldener U."/>
        </authorList>
    </citation>
    <scope>NUCLEOTIDE SEQUENCE [LARGE SCALE GENOMIC DNA]</scope>
    <source>
        <strain evidence="6 7">NBRC100155</strain>
    </source>
</reference>
<organism evidence="6 7">
    <name type="scientific">Ustilago trichophora</name>
    <dbReference type="NCBI Taxonomy" id="86804"/>
    <lineage>
        <taxon>Eukaryota</taxon>
        <taxon>Fungi</taxon>
        <taxon>Dikarya</taxon>
        <taxon>Basidiomycota</taxon>
        <taxon>Ustilaginomycotina</taxon>
        <taxon>Ustilaginomycetes</taxon>
        <taxon>Ustilaginales</taxon>
        <taxon>Ustilaginaceae</taxon>
        <taxon>Ustilago</taxon>
    </lineage>
</organism>
<keyword evidence="7" id="KW-1185">Reference proteome</keyword>
<evidence type="ECO:0000256" key="2">
    <source>
        <dbReference type="ARBA" id="ARBA00022679"/>
    </source>
</evidence>
<name>A0A5C3E3A5_9BASI</name>
<dbReference type="InterPro" id="IPR005522">
    <property type="entry name" value="IPK"/>
</dbReference>
<dbReference type="AlphaFoldDB" id="A0A5C3E3A5"/>
<evidence type="ECO:0000313" key="7">
    <source>
        <dbReference type="Proteomes" id="UP000324022"/>
    </source>
</evidence>
<dbReference type="GO" id="GO:0005737">
    <property type="term" value="C:cytoplasm"/>
    <property type="evidence" value="ECO:0007669"/>
    <property type="project" value="TreeGrafter"/>
</dbReference>
<dbReference type="GO" id="GO:0008440">
    <property type="term" value="F:inositol-1,4,5-trisphosphate 3-kinase activity"/>
    <property type="evidence" value="ECO:0007669"/>
    <property type="project" value="TreeGrafter"/>
</dbReference>
<keyword evidence="2 4" id="KW-0808">Transferase</keyword>
<keyword evidence="3 4" id="KW-0418">Kinase</keyword>
<protein>
    <recommendedName>
        <fullName evidence="4">Kinase</fullName>
        <ecNumber evidence="4">2.7.-.-</ecNumber>
    </recommendedName>
</protein>
<comment type="similarity">
    <text evidence="1 4">Belongs to the inositol phosphokinase (IPK) family.</text>
</comment>
<evidence type="ECO:0000256" key="5">
    <source>
        <dbReference type="SAM" id="MobiDB-lite"/>
    </source>
</evidence>
<dbReference type="EMBL" id="OOIN01000006">
    <property type="protein sequence ID" value="SPO24016.1"/>
    <property type="molecule type" value="Genomic_DNA"/>
</dbReference>
<sequence length="338" mass="36677">MGDTTKQASGSGSDLTPLANQVAGHPDGVQSLEGGRLVVKACLPRELQFYDEVKQAVAGKAELEARQVELLGRLLKTMPKCHGSWDQYLGGQSSSTEPTREADDSARIVMENLTFGYEKPNVCDIKLGTQLWDESASEEKRQRMEKAAAATTSGSHGIRLTGWQTYDVETKSYHSVPKAFGKTIKAEHLELGMRMLLACPQEGDAEHAETALVGTSLCVDASTLRLPSLSDELVEKVLREHLVKDLEEIHAIFSEVEVRMRGASLLLVYEGEPSRLSQTLASGSAVQEAKAQVRVIDFGHATIAPGQGPDQGVLLGLSTVLDLARKQLERLESKREGA</sequence>
<gene>
    <name evidence="6" type="ORF">UTRI_03443_B</name>
</gene>
<dbReference type="Proteomes" id="UP000324022">
    <property type="component" value="Unassembled WGS sequence"/>
</dbReference>
<evidence type="ECO:0000313" key="6">
    <source>
        <dbReference type="EMBL" id="SPO24016.1"/>
    </source>
</evidence>
<feature type="region of interest" description="Disordered" evidence="5">
    <location>
        <begin position="1"/>
        <end position="27"/>
    </location>
</feature>
<dbReference type="PANTHER" id="PTHR12400:SF108">
    <property type="entry name" value="KINASE"/>
    <property type="match status" value="1"/>
</dbReference>
<dbReference type="SUPFAM" id="SSF56104">
    <property type="entry name" value="SAICAR synthase-like"/>
    <property type="match status" value="1"/>
</dbReference>
<dbReference type="GO" id="GO:0005634">
    <property type="term" value="C:nucleus"/>
    <property type="evidence" value="ECO:0007669"/>
    <property type="project" value="TreeGrafter"/>
</dbReference>
<accession>A0A5C3E3A5</accession>
<proteinExistence type="inferred from homology"/>
<feature type="compositionally biased region" description="Polar residues" evidence="5">
    <location>
        <begin position="1"/>
        <end position="14"/>
    </location>
</feature>
<dbReference type="EC" id="2.7.-.-" evidence="4"/>
<dbReference type="GO" id="GO:0046854">
    <property type="term" value="P:phosphatidylinositol phosphate biosynthetic process"/>
    <property type="evidence" value="ECO:0007669"/>
    <property type="project" value="TreeGrafter"/>
</dbReference>
<dbReference type="InterPro" id="IPR038286">
    <property type="entry name" value="IPK_sf"/>
</dbReference>
<dbReference type="Pfam" id="PF03770">
    <property type="entry name" value="IPK"/>
    <property type="match status" value="2"/>
</dbReference>
<evidence type="ECO:0000256" key="1">
    <source>
        <dbReference type="ARBA" id="ARBA00007374"/>
    </source>
</evidence>
<dbReference type="GO" id="GO:0000824">
    <property type="term" value="F:inositol-1,4,5,6-tetrakisphosphate 3-kinase activity"/>
    <property type="evidence" value="ECO:0007669"/>
    <property type="project" value="TreeGrafter"/>
</dbReference>